<dbReference type="Pfam" id="PF02518">
    <property type="entry name" value="HATPase_c"/>
    <property type="match status" value="1"/>
</dbReference>
<feature type="transmembrane region" description="Helical" evidence="10">
    <location>
        <begin position="33"/>
        <end position="62"/>
    </location>
</feature>
<dbReference type="EMBL" id="JACYHB010000003">
    <property type="protein sequence ID" value="MBD8078452.1"/>
    <property type="molecule type" value="Genomic_DNA"/>
</dbReference>
<comment type="caution">
    <text evidence="12">The sequence shown here is derived from an EMBL/GenBank/DDBJ whole genome shotgun (WGS) entry which is preliminary data.</text>
</comment>
<evidence type="ECO:0000256" key="6">
    <source>
        <dbReference type="ARBA" id="ARBA00022692"/>
    </source>
</evidence>
<protein>
    <recommendedName>
        <fullName evidence="3">histidine kinase</fullName>
        <ecNumber evidence="3">2.7.13.3</ecNumber>
    </recommendedName>
</protein>
<keyword evidence="5" id="KW-0808">Transferase</keyword>
<dbReference type="CDD" id="cd00075">
    <property type="entry name" value="HATPase"/>
    <property type="match status" value="1"/>
</dbReference>
<dbReference type="InterPro" id="IPR003594">
    <property type="entry name" value="HATPase_dom"/>
</dbReference>
<dbReference type="SMART" id="SM00388">
    <property type="entry name" value="HisKA"/>
    <property type="match status" value="1"/>
</dbReference>
<evidence type="ECO:0000256" key="1">
    <source>
        <dbReference type="ARBA" id="ARBA00000085"/>
    </source>
</evidence>
<evidence type="ECO:0000256" key="9">
    <source>
        <dbReference type="SAM" id="MobiDB-lite"/>
    </source>
</evidence>
<evidence type="ECO:0000259" key="11">
    <source>
        <dbReference type="PROSITE" id="PS50109"/>
    </source>
</evidence>
<evidence type="ECO:0000256" key="2">
    <source>
        <dbReference type="ARBA" id="ARBA00004236"/>
    </source>
</evidence>
<keyword evidence="10" id="KW-0472">Membrane</keyword>
<dbReference type="GO" id="GO:0005886">
    <property type="term" value="C:plasma membrane"/>
    <property type="evidence" value="ECO:0007669"/>
    <property type="project" value="UniProtKB-SubCell"/>
</dbReference>
<accession>A0A927G7R7</accession>
<dbReference type="SMART" id="SM00387">
    <property type="entry name" value="HATPase_c"/>
    <property type="match status" value="1"/>
</dbReference>
<sequence>MTDVGFMLLVTAACAVVVGFLGAWAVRRAGRVSLVLALVLAALVPFAAVVVALTVNVSAMFLSEHDAGVVRLVLIASSVLAVVIALVLGRTVADDARQVRELARRLGDDAGGAAATSGDGSPASTPSAAPATAELAYVVAELEQTQRRLDAARESERAAQAARREVVAFVSHDLRSPLAGVRAAAEGLQDGVFADPRPALDGIVAATERMAHMIEDLAELARDDRPRARPAAQEVDVAVVLERVAAHARPLAGSVGVELRVEVGADVRVPGDPGEIERVLDNLVANAVRASGHEARGARGAVSGHGGPAGVVTVEARIVDGAARVVVHDTCGGIPADALPHLATAGYQVADGPAGSAGLGLAFVDRVVDQHGGSLDVASSDDGCRVEVRLPATGRA</sequence>
<dbReference type="PANTHER" id="PTHR45436">
    <property type="entry name" value="SENSOR HISTIDINE KINASE YKOH"/>
    <property type="match status" value="1"/>
</dbReference>
<evidence type="ECO:0000256" key="5">
    <source>
        <dbReference type="ARBA" id="ARBA00022679"/>
    </source>
</evidence>
<feature type="transmembrane region" description="Helical" evidence="10">
    <location>
        <begin position="68"/>
        <end position="88"/>
    </location>
</feature>
<dbReference type="EC" id="2.7.13.3" evidence="3"/>
<evidence type="ECO:0000313" key="12">
    <source>
        <dbReference type="EMBL" id="MBD8078452.1"/>
    </source>
</evidence>
<feature type="transmembrane region" description="Helical" evidence="10">
    <location>
        <begin position="6"/>
        <end position="26"/>
    </location>
</feature>
<evidence type="ECO:0000256" key="7">
    <source>
        <dbReference type="ARBA" id="ARBA00022777"/>
    </source>
</evidence>
<feature type="domain" description="Histidine kinase" evidence="11">
    <location>
        <begin position="169"/>
        <end position="394"/>
    </location>
</feature>
<dbReference type="InterPro" id="IPR050428">
    <property type="entry name" value="TCS_sensor_his_kinase"/>
</dbReference>
<keyword evidence="8 10" id="KW-1133">Transmembrane helix</keyword>
<organism evidence="12 13">
    <name type="scientific">Cellulosimicrobium arenosum</name>
    <dbReference type="NCBI Taxonomy" id="2708133"/>
    <lineage>
        <taxon>Bacteria</taxon>
        <taxon>Bacillati</taxon>
        <taxon>Actinomycetota</taxon>
        <taxon>Actinomycetes</taxon>
        <taxon>Micrococcales</taxon>
        <taxon>Promicromonosporaceae</taxon>
        <taxon>Cellulosimicrobium</taxon>
    </lineage>
</organism>
<dbReference type="Proteomes" id="UP000610846">
    <property type="component" value="Unassembled WGS sequence"/>
</dbReference>
<keyword evidence="6 10" id="KW-0812">Transmembrane</keyword>
<dbReference type="GO" id="GO:0000155">
    <property type="term" value="F:phosphorelay sensor kinase activity"/>
    <property type="evidence" value="ECO:0007669"/>
    <property type="project" value="InterPro"/>
</dbReference>
<name>A0A927G7R7_9MICO</name>
<dbReference type="Pfam" id="PF00512">
    <property type="entry name" value="HisKA"/>
    <property type="match status" value="1"/>
</dbReference>
<keyword evidence="13" id="KW-1185">Reference proteome</keyword>
<dbReference type="PROSITE" id="PS50109">
    <property type="entry name" value="HIS_KIN"/>
    <property type="match status" value="1"/>
</dbReference>
<dbReference type="AlphaFoldDB" id="A0A927G7R7"/>
<evidence type="ECO:0000313" key="13">
    <source>
        <dbReference type="Proteomes" id="UP000610846"/>
    </source>
</evidence>
<dbReference type="SUPFAM" id="SSF55874">
    <property type="entry name" value="ATPase domain of HSP90 chaperone/DNA topoisomerase II/histidine kinase"/>
    <property type="match status" value="1"/>
</dbReference>
<dbReference type="RefSeq" id="WP_191828036.1">
    <property type="nucleotide sequence ID" value="NZ_JACYHB010000003.1"/>
</dbReference>
<proteinExistence type="predicted"/>
<evidence type="ECO:0000256" key="4">
    <source>
        <dbReference type="ARBA" id="ARBA00022553"/>
    </source>
</evidence>
<feature type="region of interest" description="Disordered" evidence="9">
    <location>
        <begin position="109"/>
        <end position="128"/>
    </location>
</feature>
<dbReference type="InterPro" id="IPR036890">
    <property type="entry name" value="HATPase_C_sf"/>
</dbReference>
<evidence type="ECO:0000256" key="3">
    <source>
        <dbReference type="ARBA" id="ARBA00012438"/>
    </source>
</evidence>
<dbReference type="InterPro" id="IPR005467">
    <property type="entry name" value="His_kinase_dom"/>
</dbReference>
<dbReference type="InterPro" id="IPR003661">
    <property type="entry name" value="HisK_dim/P_dom"/>
</dbReference>
<feature type="compositionally biased region" description="Low complexity" evidence="9">
    <location>
        <begin position="111"/>
        <end position="128"/>
    </location>
</feature>
<comment type="catalytic activity">
    <reaction evidence="1">
        <text>ATP + protein L-histidine = ADP + protein N-phospho-L-histidine.</text>
        <dbReference type="EC" id="2.7.13.3"/>
    </reaction>
</comment>
<evidence type="ECO:0000256" key="8">
    <source>
        <dbReference type="ARBA" id="ARBA00022989"/>
    </source>
</evidence>
<reference evidence="12" key="1">
    <citation type="journal article" date="2018" name="Curr. Microbiol.">
        <title>Cellulosimicrobium arenosum sp. nov., Isolated from Marine Sediment Sand.</title>
        <authorList>
            <person name="Oh M."/>
            <person name="Kim J.H."/>
            <person name="Yoon J.H."/>
            <person name="Schumann P."/>
            <person name="Kim W."/>
        </authorList>
    </citation>
    <scope>NUCLEOTIDE SEQUENCE</scope>
    <source>
        <strain evidence="12">KCTC 49039</strain>
    </source>
</reference>
<dbReference type="PANTHER" id="PTHR45436:SF5">
    <property type="entry name" value="SENSOR HISTIDINE KINASE TRCS"/>
    <property type="match status" value="1"/>
</dbReference>
<dbReference type="Gene3D" id="3.30.565.10">
    <property type="entry name" value="Histidine kinase-like ATPase, C-terminal domain"/>
    <property type="match status" value="1"/>
</dbReference>
<dbReference type="SUPFAM" id="SSF47384">
    <property type="entry name" value="Homodimeric domain of signal transducing histidine kinase"/>
    <property type="match status" value="1"/>
</dbReference>
<dbReference type="CDD" id="cd00082">
    <property type="entry name" value="HisKA"/>
    <property type="match status" value="1"/>
</dbReference>
<dbReference type="Gene3D" id="1.10.287.130">
    <property type="match status" value="1"/>
</dbReference>
<evidence type="ECO:0000256" key="10">
    <source>
        <dbReference type="SAM" id="Phobius"/>
    </source>
</evidence>
<reference evidence="12" key="2">
    <citation type="submission" date="2020-09" db="EMBL/GenBank/DDBJ databases">
        <authorList>
            <person name="Yu Y."/>
        </authorList>
    </citation>
    <scope>NUCLEOTIDE SEQUENCE</scope>
    <source>
        <strain evidence="12">KCTC 49039</strain>
    </source>
</reference>
<keyword evidence="4" id="KW-0597">Phosphoprotein</keyword>
<comment type="subcellular location">
    <subcellularLocation>
        <location evidence="2">Cell membrane</location>
    </subcellularLocation>
</comment>
<keyword evidence="7 12" id="KW-0418">Kinase</keyword>
<dbReference type="InterPro" id="IPR036097">
    <property type="entry name" value="HisK_dim/P_sf"/>
</dbReference>
<gene>
    <name evidence="12" type="ORF">IF651_05190</name>
</gene>